<evidence type="ECO:0000259" key="4">
    <source>
        <dbReference type="PROSITE" id="PS50043"/>
    </source>
</evidence>
<dbReference type="InterPro" id="IPR027417">
    <property type="entry name" value="P-loop_NTPase"/>
</dbReference>
<evidence type="ECO:0000313" key="6">
    <source>
        <dbReference type="Proteomes" id="UP001551695"/>
    </source>
</evidence>
<dbReference type="InterPro" id="IPR016032">
    <property type="entry name" value="Sig_transdc_resp-reg_C-effctor"/>
</dbReference>
<dbReference type="PROSITE" id="PS50043">
    <property type="entry name" value="HTH_LUXR_2"/>
    <property type="match status" value="1"/>
</dbReference>
<keyword evidence="2" id="KW-0238">DNA-binding</keyword>
<protein>
    <submittedName>
        <fullName evidence="5">LuxR C-terminal-related transcriptional regulator</fullName>
    </submittedName>
</protein>
<dbReference type="Proteomes" id="UP001551695">
    <property type="component" value="Unassembled WGS sequence"/>
</dbReference>
<dbReference type="InterPro" id="IPR011990">
    <property type="entry name" value="TPR-like_helical_dom_sf"/>
</dbReference>
<proteinExistence type="predicted"/>
<sequence>MGDRWQLLDRPAEYRAVRTALTNSEGGGAVLVGAAGIGKTTLSKLVTSALDAPVRWVACTESSQAIPLGVFAPWIAPTASRDPIALLGSARENLLAEPHTVIGVDDAYLLDKLSATLLHQIAVDRAAPIVATVRTGEPVPDAVTCLWKDGYLERVELRPLTKQQCVALVETVLDGTLEGLSADVMWESSIGNPLFLRNMVEGAVEAGTLTEVNGVWQLRGPTAVPSGLVSLLECRLARFGEPVMDTLKMLALYEPLDIDVLADLVGEDAVDAAEISGLIRTSSDGRSVSACFSHPLLGDVVRRRIGTAAARKRRGRIVEMLRDQDLSIASHRIRLAQLCVDSGQAIDNDLLITAAKDAVALSNLPLGERLARAAFERGGGLSAAEVLCRAVLWQGRPQEADDILADFDPDRLDQLELVQWGIPRASVLFWSVGDVARGHEIMALLGDRVEHPALRLVIDAANAAIAVHENKITEGIEAAERVLAEPSPPKQAIDWAAFALGLSMPIAGRGADFAPIAARSRSQQKTTDGMIRDMVRYGDVMALTLVGDLDLAEQRAAEYSEFSSCAQFLGWAIAKIGCSAVATYRGRFREAITSFEQALAALNAESALPWKLPAQLLLVRAYAALGDAAEAERVLAEADEHTGPQLALHEPQRMIARAWLAASSGSQHCAVELARKAADIAHSAGQYALEAEALHHATRFGDRTVARRLAALVGRAQGPVVAIYARHAAAFERSDTHALAAVSVEFENIGLLLSAADAAAQAVPIHDHAGRRRLSAQAAARALDHAARCDGATTPAIQAAAHPLPITDREREITALIARGLSNREIAERLCVSVRTVEGHIYRACTKLDAADRDQLATLIWGDLTR</sequence>
<dbReference type="PANTHER" id="PTHR44688">
    <property type="entry name" value="DNA-BINDING TRANSCRIPTIONAL ACTIVATOR DEVR_DOSR"/>
    <property type="match status" value="1"/>
</dbReference>
<feature type="domain" description="HTH luxR-type" evidence="4">
    <location>
        <begin position="799"/>
        <end position="864"/>
    </location>
</feature>
<dbReference type="EMBL" id="JBFAKC010000007">
    <property type="protein sequence ID" value="MEV0709596.1"/>
    <property type="molecule type" value="Genomic_DNA"/>
</dbReference>
<reference evidence="5 6" key="1">
    <citation type="submission" date="2024-06" db="EMBL/GenBank/DDBJ databases">
        <title>The Natural Products Discovery Center: Release of the First 8490 Sequenced Strains for Exploring Actinobacteria Biosynthetic Diversity.</title>
        <authorList>
            <person name="Kalkreuter E."/>
            <person name="Kautsar S.A."/>
            <person name="Yang D."/>
            <person name="Bader C.D."/>
            <person name="Teijaro C.N."/>
            <person name="Fluegel L."/>
            <person name="Davis C.M."/>
            <person name="Simpson J.R."/>
            <person name="Lauterbach L."/>
            <person name="Steele A.D."/>
            <person name="Gui C."/>
            <person name="Meng S."/>
            <person name="Li G."/>
            <person name="Viehrig K."/>
            <person name="Ye F."/>
            <person name="Su P."/>
            <person name="Kiefer A.F."/>
            <person name="Nichols A."/>
            <person name="Cepeda A.J."/>
            <person name="Yan W."/>
            <person name="Fan B."/>
            <person name="Jiang Y."/>
            <person name="Adhikari A."/>
            <person name="Zheng C.-J."/>
            <person name="Schuster L."/>
            <person name="Cowan T.M."/>
            <person name="Smanski M.J."/>
            <person name="Chevrette M.G."/>
            <person name="De Carvalho L.P.S."/>
            <person name="Shen B."/>
        </authorList>
    </citation>
    <scope>NUCLEOTIDE SEQUENCE [LARGE SCALE GENOMIC DNA]</scope>
    <source>
        <strain evidence="5 6">NPDC050403</strain>
    </source>
</reference>
<gene>
    <name evidence="5" type="ORF">AB0I48_18700</name>
</gene>
<dbReference type="RefSeq" id="WP_357785233.1">
    <property type="nucleotide sequence ID" value="NZ_JBFAKC010000007.1"/>
</dbReference>
<dbReference type="Gene3D" id="1.10.10.10">
    <property type="entry name" value="Winged helix-like DNA-binding domain superfamily/Winged helix DNA-binding domain"/>
    <property type="match status" value="1"/>
</dbReference>
<evidence type="ECO:0000256" key="1">
    <source>
        <dbReference type="ARBA" id="ARBA00023015"/>
    </source>
</evidence>
<evidence type="ECO:0000313" key="5">
    <source>
        <dbReference type="EMBL" id="MEV0709596.1"/>
    </source>
</evidence>
<name>A0ABV3FVZ8_9NOCA</name>
<dbReference type="SUPFAM" id="SSF46894">
    <property type="entry name" value="C-terminal effector domain of the bipartite response regulators"/>
    <property type="match status" value="1"/>
</dbReference>
<organism evidence="5 6">
    <name type="scientific">Nocardia aurea</name>
    <dbReference type="NCBI Taxonomy" id="2144174"/>
    <lineage>
        <taxon>Bacteria</taxon>
        <taxon>Bacillati</taxon>
        <taxon>Actinomycetota</taxon>
        <taxon>Actinomycetes</taxon>
        <taxon>Mycobacteriales</taxon>
        <taxon>Nocardiaceae</taxon>
        <taxon>Nocardia</taxon>
    </lineage>
</organism>
<comment type="caution">
    <text evidence="5">The sequence shown here is derived from an EMBL/GenBank/DDBJ whole genome shotgun (WGS) entry which is preliminary data.</text>
</comment>
<keyword evidence="3" id="KW-0804">Transcription</keyword>
<keyword evidence="1" id="KW-0805">Transcription regulation</keyword>
<evidence type="ECO:0000256" key="2">
    <source>
        <dbReference type="ARBA" id="ARBA00023125"/>
    </source>
</evidence>
<dbReference type="PRINTS" id="PR00038">
    <property type="entry name" value="HTHLUXR"/>
</dbReference>
<dbReference type="SMART" id="SM00421">
    <property type="entry name" value="HTH_LUXR"/>
    <property type="match status" value="1"/>
</dbReference>
<dbReference type="Pfam" id="PF00196">
    <property type="entry name" value="GerE"/>
    <property type="match status" value="1"/>
</dbReference>
<dbReference type="CDD" id="cd06170">
    <property type="entry name" value="LuxR_C_like"/>
    <property type="match status" value="1"/>
</dbReference>
<dbReference type="InterPro" id="IPR036388">
    <property type="entry name" value="WH-like_DNA-bd_sf"/>
</dbReference>
<evidence type="ECO:0000256" key="3">
    <source>
        <dbReference type="ARBA" id="ARBA00023163"/>
    </source>
</evidence>
<keyword evidence="6" id="KW-1185">Reference proteome</keyword>
<dbReference type="InterPro" id="IPR000792">
    <property type="entry name" value="Tscrpt_reg_LuxR_C"/>
</dbReference>
<dbReference type="Pfam" id="PF14559">
    <property type="entry name" value="TPR_19"/>
    <property type="match status" value="1"/>
</dbReference>
<dbReference type="SUPFAM" id="SSF48452">
    <property type="entry name" value="TPR-like"/>
    <property type="match status" value="1"/>
</dbReference>
<dbReference type="PANTHER" id="PTHR44688:SF16">
    <property type="entry name" value="DNA-BINDING TRANSCRIPTIONAL ACTIVATOR DEVR_DOSR"/>
    <property type="match status" value="1"/>
</dbReference>
<accession>A0ABV3FVZ8</accession>
<dbReference type="PROSITE" id="PS00622">
    <property type="entry name" value="HTH_LUXR_1"/>
    <property type="match status" value="1"/>
</dbReference>
<dbReference type="SUPFAM" id="SSF52540">
    <property type="entry name" value="P-loop containing nucleoside triphosphate hydrolases"/>
    <property type="match status" value="1"/>
</dbReference>